<protein>
    <submittedName>
        <fullName evidence="6">Alkanal monooxygenase alpha chain</fullName>
        <ecNumber evidence="6">1.14.14.3</ecNumber>
    </submittedName>
</protein>
<keyword evidence="1" id="KW-0285">Flavoprotein</keyword>
<evidence type="ECO:0000256" key="1">
    <source>
        <dbReference type="ARBA" id="ARBA00022630"/>
    </source>
</evidence>
<reference evidence="6" key="1">
    <citation type="submission" date="2019-03" db="EMBL/GenBank/DDBJ databases">
        <authorList>
            <person name="Danneels B."/>
        </authorList>
    </citation>
    <scope>NUCLEOTIDE SEQUENCE</scope>
</reference>
<sequence>MKIGIFDHLDRRDVPLHRYYAERLELVALYDRLGFHAYHVAEHHATPLGMSPSPSVFLSSVAQRTRRLKFGPLVYTLPLYHPLRVAEEICMLDHLSQGRLQVGVGRGISPIEVGFYGVDPAKSQAMYIESYAVVMKALTSEVLDHEGEFFRFKQVPVELRPLQQPHPPIWYGVGNADGADWCVANNVNAVVNGPIARVREITDRFRLQWAAAGKVERDLPLIGTSRHVVVAATDAQALAIAARAYARWYASFMYLWVRHGSVPQFAPFPESFQEAQRLGLAVAGSAATVRQRLAEQVEQAGVNYLLARFAFGDLTLAESTASVELFATEVMPALCEEAAVS</sequence>
<dbReference type="Pfam" id="PF00296">
    <property type="entry name" value="Bac_luciferase"/>
    <property type="match status" value="1"/>
</dbReference>
<evidence type="ECO:0000256" key="3">
    <source>
        <dbReference type="ARBA" id="ARBA00023033"/>
    </source>
</evidence>
<dbReference type="AlphaFoldDB" id="A0A484SFH9"/>
<dbReference type="PANTHER" id="PTHR30137">
    <property type="entry name" value="LUCIFERASE-LIKE MONOOXYGENASE"/>
    <property type="match status" value="1"/>
</dbReference>
<dbReference type="SUPFAM" id="SSF51679">
    <property type="entry name" value="Bacterial luciferase-like"/>
    <property type="match status" value="1"/>
</dbReference>
<name>A0A484SFH9_9ZZZZ</name>
<dbReference type="EMBL" id="CAADIA010000006">
    <property type="protein sequence ID" value="VFR32534.1"/>
    <property type="molecule type" value="Genomic_DNA"/>
</dbReference>
<evidence type="ECO:0000313" key="5">
    <source>
        <dbReference type="EMBL" id="VFR32534.1"/>
    </source>
</evidence>
<feature type="domain" description="Luciferase-like" evidence="4">
    <location>
        <begin position="1"/>
        <end position="303"/>
    </location>
</feature>
<keyword evidence="3 6" id="KW-0503">Monooxygenase</keyword>
<dbReference type="GO" id="GO:0005829">
    <property type="term" value="C:cytosol"/>
    <property type="evidence" value="ECO:0007669"/>
    <property type="project" value="TreeGrafter"/>
</dbReference>
<dbReference type="EC" id="1.14.14.3" evidence="6"/>
<organism evidence="6">
    <name type="scientific">plant metagenome</name>
    <dbReference type="NCBI Taxonomy" id="1297885"/>
    <lineage>
        <taxon>unclassified sequences</taxon>
        <taxon>metagenomes</taxon>
        <taxon>organismal metagenomes</taxon>
    </lineage>
</organism>
<accession>A0A484SFH9</accession>
<dbReference type="InterPro" id="IPR036661">
    <property type="entry name" value="Luciferase-like_sf"/>
</dbReference>
<dbReference type="InterPro" id="IPR050766">
    <property type="entry name" value="Bact_Lucif_Oxidored"/>
</dbReference>
<dbReference type="GO" id="GO:0047646">
    <property type="term" value="F:alkanal monooxygenase (FMN-linked) activity"/>
    <property type="evidence" value="ECO:0007669"/>
    <property type="project" value="UniProtKB-EC"/>
</dbReference>
<evidence type="ECO:0000256" key="2">
    <source>
        <dbReference type="ARBA" id="ARBA00023002"/>
    </source>
</evidence>
<evidence type="ECO:0000313" key="6">
    <source>
        <dbReference type="EMBL" id="VFR61358.1"/>
    </source>
</evidence>
<proteinExistence type="predicted"/>
<keyword evidence="2 6" id="KW-0560">Oxidoreductase</keyword>
<dbReference type="PANTHER" id="PTHR30137:SF16">
    <property type="entry name" value="BLL0895 PROTEIN"/>
    <property type="match status" value="1"/>
</dbReference>
<dbReference type="Gene3D" id="3.20.20.30">
    <property type="entry name" value="Luciferase-like domain"/>
    <property type="match status" value="1"/>
</dbReference>
<dbReference type="EMBL" id="CAADIF010000005">
    <property type="protein sequence ID" value="VFR61358.1"/>
    <property type="molecule type" value="Genomic_DNA"/>
</dbReference>
<dbReference type="InterPro" id="IPR011251">
    <property type="entry name" value="Luciferase-like_dom"/>
</dbReference>
<gene>
    <name evidence="5" type="ORF">ANK1_4185</name>
    <name evidence="6" type="ORF">ANK2_4186</name>
</gene>
<evidence type="ECO:0000259" key="4">
    <source>
        <dbReference type="Pfam" id="PF00296"/>
    </source>
</evidence>